<gene>
    <name evidence="2" type="ORF">GCM10010423_53320</name>
</gene>
<feature type="compositionally biased region" description="Basic and acidic residues" evidence="1">
    <location>
        <begin position="355"/>
        <end position="364"/>
    </location>
</feature>
<dbReference type="RefSeq" id="WP_425584573.1">
    <property type="nucleotide sequence ID" value="NZ_BAAATM010000017.1"/>
</dbReference>
<evidence type="ECO:0000256" key="1">
    <source>
        <dbReference type="SAM" id="MobiDB-lite"/>
    </source>
</evidence>
<protein>
    <submittedName>
        <fullName evidence="2">Uncharacterized protein</fullName>
    </submittedName>
</protein>
<dbReference type="Proteomes" id="UP001501095">
    <property type="component" value="Unassembled WGS sequence"/>
</dbReference>
<organism evidence="2 3">
    <name type="scientific">Streptomyces levis</name>
    <dbReference type="NCBI Taxonomy" id="285566"/>
    <lineage>
        <taxon>Bacteria</taxon>
        <taxon>Bacillati</taxon>
        <taxon>Actinomycetota</taxon>
        <taxon>Actinomycetes</taxon>
        <taxon>Kitasatosporales</taxon>
        <taxon>Streptomycetaceae</taxon>
        <taxon>Streptomyces</taxon>
    </lineage>
</organism>
<feature type="compositionally biased region" description="Low complexity" evidence="1">
    <location>
        <begin position="262"/>
        <end position="272"/>
    </location>
</feature>
<evidence type="ECO:0000313" key="3">
    <source>
        <dbReference type="Proteomes" id="UP001501095"/>
    </source>
</evidence>
<dbReference type="Pfam" id="PF19934">
    <property type="entry name" value="DUF6397"/>
    <property type="match status" value="1"/>
</dbReference>
<keyword evidence="3" id="KW-1185">Reference proteome</keyword>
<feature type="compositionally biased region" description="Low complexity" evidence="1">
    <location>
        <begin position="302"/>
        <end position="315"/>
    </location>
</feature>
<comment type="caution">
    <text evidence="2">The sequence shown here is derived from an EMBL/GenBank/DDBJ whole genome shotgun (WGS) entry which is preliminary data.</text>
</comment>
<sequence length="380" mass="41366">MSGTIAKTDRPTFGPSRAARELGLKRGEFDLAVNLGLVRTVPDEGGGGLRVTRTELDRLRAADRFPDGLRERVRTTGTDESAALMEIAPTRFTSLARFGLLVPVRFYLNRYRTIVWLYLAEELRQFAAEPSNVALLSGRLPAEIRDGLKSGLDRRPRNWRGRHSGFLLRQAGGDPWAHAAAVASLLDPADVAAVVEDSYERAHLDRLRPRLPAHGAPGSPAAELAQRLMTASEPDEVAWFRADLAHTMETARAERPAPRPGAPWERAPTATDPTPPTATPTMASMPPTAAPTTDPTPPTQPTEPTEATGPTEPTFPAVPQPPTGLLGLLRRRSRRSARGASLPAARPRGHARIGPPKDQRDVVKRCPPIRHRGTPKDDHT</sequence>
<feature type="compositionally biased region" description="Low complexity" evidence="1">
    <location>
        <begin position="279"/>
        <end position="293"/>
    </location>
</feature>
<proteinExistence type="predicted"/>
<reference evidence="2 3" key="1">
    <citation type="journal article" date="2019" name="Int. J. Syst. Evol. Microbiol.">
        <title>The Global Catalogue of Microorganisms (GCM) 10K type strain sequencing project: providing services to taxonomists for standard genome sequencing and annotation.</title>
        <authorList>
            <consortium name="The Broad Institute Genomics Platform"/>
            <consortium name="The Broad Institute Genome Sequencing Center for Infectious Disease"/>
            <person name="Wu L."/>
            <person name="Ma J."/>
        </authorList>
    </citation>
    <scope>NUCLEOTIDE SEQUENCE [LARGE SCALE GENOMIC DNA]</scope>
    <source>
        <strain evidence="2 3">JCM 6924</strain>
    </source>
</reference>
<feature type="region of interest" description="Disordered" evidence="1">
    <location>
        <begin position="250"/>
        <end position="380"/>
    </location>
</feature>
<dbReference type="EMBL" id="BAAATM010000017">
    <property type="protein sequence ID" value="GAA2546907.1"/>
    <property type="molecule type" value="Genomic_DNA"/>
</dbReference>
<evidence type="ECO:0000313" key="2">
    <source>
        <dbReference type="EMBL" id="GAA2546907.1"/>
    </source>
</evidence>
<name>A0ABN3NZP1_9ACTN</name>
<accession>A0ABN3NZP1</accession>
<dbReference type="InterPro" id="IPR045652">
    <property type="entry name" value="DUF6397"/>
</dbReference>